<evidence type="ECO:0000313" key="11">
    <source>
        <dbReference type="Proteomes" id="UP000033531"/>
    </source>
</evidence>
<evidence type="ECO:0000256" key="1">
    <source>
        <dbReference type="ARBA" id="ARBA00004496"/>
    </source>
</evidence>
<keyword evidence="5" id="KW-0808">Transferase</keyword>
<comment type="subcellular location">
    <subcellularLocation>
        <location evidence="1">Cytoplasm</location>
    </subcellularLocation>
</comment>
<evidence type="ECO:0000256" key="6">
    <source>
        <dbReference type="ARBA" id="ARBA00022683"/>
    </source>
</evidence>
<keyword evidence="6" id="KW-0598">Phosphotransferase system</keyword>
<evidence type="ECO:0000256" key="7">
    <source>
        <dbReference type="ARBA" id="ARBA00022777"/>
    </source>
</evidence>
<evidence type="ECO:0000256" key="5">
    <source>
        <dbReference type="ARBA" id="ARBA00022679"/>
    </source>
</evidence>
<dbReference type="Pfam" id="PF03610">
    <property type="entry name" value="EIIA-man"/>
    <property type="match status" value="1"/>
</dbReference>
<dbReference type="CDD" id="cd00006">
    <property type="entry name" value="PTS_IIA_man"/>
    <property type="match status" value="1"/>
</dbReference>
<proteinExistence type="predicted"/>
<evidence type="ECO:0000259" key="9">
    <source>
        <dbReference type="PROSITE" id="PS51096"/>
    </source>
</evidence>
<dbReference type="PANTHER" id="PTHR33799">
    <property type="entry name" value="PTS PERMEASE-RELATED-RELATED"/>
    <property type="match status" value="1"/>
</dbReference>
<dbReference type="SUPFAM" id="SSF53062">
    <property type="entry name" value="PTS system fructose IIA component-like"/>
    <property type="match status" value="1"/>
</dbReference>
<keyword evidence="7" id="KW-0418">Kinase</keyword>
<dbReference type="PANTHER" id="PTHR33799:SF1">
    <property type="entry name" value="PTS SYSTEM MANNOSE-SPECIFIC EIIAB COMPONENT-RELATED"/>
    <property type="match status" value="1"/>
</dbReference>
<dbReference type="InterPro" id="IPR033887">
    <property type="entry name" value="PTS_IIA_man"/>
</dbReference>
<dbReference type="PATRIC" id="fig|1218507.3.peg.1976"/>
<dbReference type="Proteomes" id="UP000033531">
    <property type="component" value="Unassembled WGS sequence"/>
</dbReference>
<gene>
    <name evidence="10" type="ORF">JF74_17700</name>
</gene>
<feature type="coiled-coil region" evidence="8">
    <location>
        <begin position="40"/>
        <end position="67"/>
    </location>
</feature>
<evidence type="ECO:0000256" key="4">
    <source>
        <dbReference type="ARBA" id="ARBA00022597"/>
    </source>
</evidence>
<dbReference type="GO" id="GO:0016301">
    <property type="term" value="F:kinase activity"/>
    <property type="evidence" value="ECO:0007669"/>
    <property type="project" value="UniProtKB-KW"/>
</dbReference>
<name>A0A0F4L9G5_9LACO</name>
<keyword evidence="3" id="KW-0963">Cytoplasm</keyword>
<feature type="domain" description="PTS EIIA type-4" evidence="9">
    <location>
        <begin position="2"/>
        <end position="137"/>
    </location>
</feature>
<dbReference type="InterPro" id="IPR036662">
    <property type="entry name" value="PTS_EIIA_man-typ_sf"/>
</dbReference>
<dbReference type="EMBL" id="JXLI01000015">
    <property type="protein sequence ID" value="KJY55265.1"/>
    <property type="molecule type" value="Genomic_DNA"/>
</dbReference>
<organism evidence="10 11">
    <name type="scientific">Lactobacillus melliventris</name>
    <dbReference type="NCBI Taxonomy" id="1218507"/>
    <lineage>
        <taxon>Bacteria</taxon>
        <taxon>Bacillati</taxon>
        <taxon>Bacillota</taxon>
        <taxon>Bacilli</taxon>
        <taxon>Lactobacillales</taxon>
        <taxon>Lactobacillaceae</taxon>
        <taxon>Lactobacillus</taxon>
    </lineage>
</organism>
<dbReference type="HOGENOM" id="CLU_123235_1_2_9"/>
<dbReference type="PROSITE" id="PS51096">
    <property type="entry name" value="PTS_EIIA_TYPE_4"/>
    <property type="match status" value="1"/>
</dbReference>
<accession>A0A0F4L9G5</accession>
<sequence length="147" mass="16122">MAINIILASHGLFAQEALKSAEMIIGLPQKNVAVLSVTKGKTYEESLEEIQTKLKALNEKNTETLILVDIFGGTPANVSTYLTLTNENVLVYSGLNMPVLLELCLSNPENLAEAKKIIERTYPQALVNITEKAKEGEKQNANQVDSY</sequence>
<comment type="caution">
    <text evidence="10">The sequence shown here is derived from an EMBL/GenBank/DDBJ whole genome shotgun (WGS) entry which is preliminary data.</text>
</comment>
<dbReference type="InterPro" id="IPR004701">
    <property type="entry name" value="PTS_EIIA_man-typ"/>
</dbReference>
<dbReference type="OrthoDB" id="9799827at2"/>
<evidence type="ECO:0000256" key="2">
    <source>
        <dbReference type="ARBA" id="ARBA00022448"/>
    </source>
</evidence>
<dbReference type="AlphaFoldDB" id="A0A0F4L9G5"/>
<dbReference type="GO" id="GO:0016020">
    <property type="term" value="C:membrane"/>
    <property type="evidence" value="ECO:0007669"/>
    <property type="project" value="InterPro"/>
</dbReference>
<keyword evidence="8" id="KW-0175">Coiled coil</keyword>
<evidence type="ECO:0000256" key="8">
    <source>
        <dbReference type="SAM" id="Coils"/>
    </source>
</evidence>
<protein>
    <submittedName>
        <fullName evidence="10">PTS Man IIA</fullName>
    </submittedName>
</protein>
<evidence type="ECO:0000313" key="10">
    <source>
        <dbReference type="EMBL" id="KJY55265.1"/>
    </source>
</evidence>
<reference evidence="10 11" key="1">
    <citation type="submission" date="2015-01" db="EMBL/GenBank/DDBJ databases">
        <title>Comparative genomics of the lactic acid bacteria isolated from the honey bee gut.</title>
        <authorList>
            <person name="Ellegaard K.M."/>
            <person name="Tamarit D."/>
            <person name="Javelind E."/>
            <person name="Olofsson T."/>
            <person name="Andersson S.G."/>
            <person name="Vasquez A."/>
        </authorList>
    </citation>
    <scope>NUCLEOTIDE SEQUENCE [LARGE SCALE GENOMIC DNA]</scope>
    <source>
        <strain evidence="10 11">Hma8</strain>
    </source>
</reference>
<keyword evidence="2" id="KW-0813">Transport</keyword>
<dbReference type="STRING" id="1218507.JF74_17700"/>
<dbReference type="Gene3D" id="3.40.50.510">
    <property type="entry name" value="Phosphotransferase system, mannose-type IIA component"/>
    <property type="match status" value="1"/>
</dbReference>
<evidence type="ECO:0000256" key="3">
    <source>
        <dbReference type="ARBA" id="ARBA00022490"/>
    </source>
</evidence>
<dbReference type="GO" id="GO:0009401">
    <property type="term" value="P:phosphoenolpyruvate-dependent sugar phosphotransferase system"/>
    <property type="evidence" value="ECO:0007669"/>
    <property type="project" value="UniProtKB-KW"/>
</dbReference>
<dbReference type="GO" id="GO:0005737">
    <property type="term" value="C:cytoplasm"/>
    <property type="evidence" value="ECO:0007669"/>
    <property type="project" value="UniProtKB-SubCell"/>
</dbReference>
<dbReference type="InterPro" id="IPR051471">
    <property type="entry name" value="Bacterial_PTS_sugar_comp"/>
</dbReference>
<keyword evidence="4" id="KW-0762">Sugar transport</keyword>
<dbReference type="RefSeq" id="WP_046325672.1">
    <property type="nucleotide sequence ID" value="NZ_JBHTMT010000002.1"/>
</dbReference>